<gene>
    <name evidence="2" type="ORF">DPMN_010716</name>
</gene>
<accession>A0A9D4N2J8</accession>
<reference evidence="2" key="2">
    <citation type="submission" date="2020-11" db="EMBL/GenBank/DDBJ databases">
        <authorList>
            <person name="McCartney M.A."/>
            <person name="Auch B."/>
            <person name="Kono T."/>
            <person name="Mallez S."/>
            <person name="Becker A."/>
            <person name="Gohl D.M."/>
            <person name="Silverstein K.A.T."/>
            <person name="Koren S."/>
            <person name="Bechman K.B."/>
            <person name="Herman A."/>
            <person name="Abrahante J.E."/>
            <person name="Garbe J."/>
        </authorList>
    </citation>
    <scope>NUCLEOTIDE SEQUENCE</scope>
    <source>
        <strain evidence="2">Duluth1</strain>
        <tissue evidence="2">Whole animal</tissue>
    </source>
</reference>
<keyword evidence="3" id="KW-1185">Reference proteome</keyword>
<sequence length="108" mass="12644">MLTWIRMNGISAVHFNWFYFFVDTDRWNSSLKLANTCGHLHNGQLPIFKGAFSRFGLQGSVVPALLRDPEKFDRQTHRQTDTLTDRQTDSHTDSQTDRHTDRHTDRKP</sequence>
<feature type="region of interest" description="Disordered" evidence="1">
    <location>
        <begin position="68"/>
        <end position="108"/>
    </location>
</feature>
<dbReference type="Proteomes" id="UP000828390">
    <property type="component" value="Unassembled WGS sequence"/>
</dbReference>
<dbReference type="AlphaFoldDB" id="A0A9D4N2J8"/>
<comment type="caution">
    <text evidence="2">The sequence shown here is derived from an EMBL/GenBank/DDBJ whole genome shotgun (WGS) entry which is preliminary data.</text>
</comment>
<evidence type="ECO:0000256" key="1">
    <source>
        <dbReference type="SAM" id="MobiDB-lite"/>
    </source>
</evidence>
<evidence type="ECO:0000313" key="2">
    <source>
        <dbReference type="EMBL" id="KAH3886703.1"/>
    </source>
</evidence>
<protein>
    <submittedName>
        <fullName evidence="2">Uncharacterized protein</fullName>
    </submittedName>
</protein>
<organism evidence="2 3">
    <name type="scientific">Dreissena polymorpha</name>
    <name type="common">Zebra mussel</name>
    <name type="synonym">Mytilus polymorpha</name>
    <dbReference type="NCBI Taxonomy" id="45954"/>
    <lineage>
        <taxon>Eukaryota</taxon>
        <taxon>Metazoa</taxon>
        <taxon>Spiralia</taxon>
        <taxon>Lophotrochozoa</taxon>
        <taxon>Mollusca</taxon>
        <taxon>Bivalvia</taxon>
        <taxon>Autobranchia</taxon>
        <taxon>Heteroconchia</taxon>
        <taxon>Euheterodonta</taxon>
        <taxon>Imparidentia</taxon>
        <taxon>Neoheterodontei</taxon>
        <taxon>Myida</taxon>
        <taxon>Dreissenoidea</taxon>
        <taxon>Dreissenidae</taxon>
        <taxon>Dreissena</taxon>
    </lineage>
</organism>
<dbReference type="EMBL" id="JAIWYP010000001">
    <property type="protein sequence ID" value="KAH3886703.1"/>
    <property type="molecule type" value="Genomic_DNA"/>
</dbReference>
<name>A0A9D4N2J8_DREPO</name>
<evidence type="ECO:0000313" key="3">
    <source>
        <dbReference type="Proteomes" id="UP000828390"/>
    </source>
</evidence>
<reference evidence="2" key="1">
    <citation type="journal article" date="2019" name="bioRxiv">
        <title>The Genome of the Zebra Mussel, Dreissena polymorpha: A Resource for Invasive Species Research.</title>
        <authorList>
            <person name="McCartney M.A."/>
            <person name="Auch B."/>
            <person name="Kono T."/>
            <person name="Mallez S."/>
            <person name="Zhang Y."/>
            <person name="Obille A."/>
            <person name="Becker A."/>
            <person name="Abrahante J.E."/>
            <person name="Garbe J."/>
            <person name="Badalamenti J.P."/>
            <person name="Herman A."/>
            <person name="Mangelson H."/>
            <person name="Liachko I."/>
            <person name="Sullivan S."/>
            <person name="Sone E.D."/>
            <person name="Koren S."/>
            <person name="Silverstein K.A.T."/>
            <person name="Beckman K.B."/>
            <person name="Gohl D.M."/>
        </authorList>
    </citation>
    <scope>NUCLEOTIDE SEQUENCE</scope>
    <source>
        <strain evidence="2">Duluth1</strain>
        <tissue evidence="2">Whole animal</tissue>
    </source>
</reference>
<proteinExistence type="predicted"/>